<keyword evidence="2" id="KW-1185">Reference proteome</keyword>
<dbReference type="STRING" id="46835.A0A504YK20"/>
<gene>
    <name evidence="1" type="ORF">FGIG_09388</name>
</gene>
<evidence type="ECO:0000313" key="1">
    <source>
        <dbReference type="EMBL" id="TPP61593.1"/>
    </source>
</evidence>
<dbReference type="PANTHER" id="PTHR46141:SF1">
    <property type="entry name" value="SODIUM LEAK CHANNEL NALCN"/>
    <property type="match status" value="1"/>
</dbReference>
<evidence type="ECO:0000313" key="2">
    <source>
        <dbReference type="Proteomes" id="UP000316759"/>
    </source>
</evidence>
<dbReference type="Proteomes" id="UP000316759">
    <property type="component" value="Unassembled WGS sequence"/>
</dbReference>
<name>A0A504YK20_FASGI</name>
<dbReference type="GO" id="GO:0005886">
    <property type="term" value="C:plasma membrane"/>
    <property type="evidence" value="ECO:0007669"/>
    <property type="project" value="TreeGrafter"/>
</dbReference>
<dbReference type="AlphaFoldDB" id="A0A504YK20"/>
<accession>A0A504YK20</accession>
<dbReference type="EMBL" id="SUNJ01007990">
    <property type="protein sequence ID" value="TPP61593.1"/>
    <property type="molecule type" value="Genomic_DNA"/>
</dbReference>
<comment type="caution">
    <text evidence="1">The sequence shown here is derived from an EMBL/GenBank/DDBJ whole genome shotgun (WGS) entry which is preliminary data.</text>
</comment>
<proteinExistence type="predicted"/>
<dbReference type="GO" id="GO:0032224">
    <property type="term" value="P:positive regulation of synaptic transmission, cholinergic"/>
    <property type="evidence" value="ECO:0007669"/>
    <property type="project" value="TreeGrafter"/>
</dbReference>
<dbReference type="GO" id="GO:0032230">
    <property type="term" value="P:positive regulation of synaptic transmission, GABAergic"/>
    <property type="evidence" value="ECO:0007669"/>
    <property type="project" value="TreeGrafter"/>
</dbReference>
<dbReference type="InterPro" id="IPR028823">
    <property type="entry name" value="NALCN"/>
</dbReference>
<reference evidence="1 2" key="1">
    <citation type="submission" date="2019-04" db="EMBL/GenBank/DDBJ databases">
        <title>Annotation for the trematode Fasciola gigantica.</title>
        <authorList>
            <person name="Choi Y.-J."/>
        </authorList>
    </citation>
    <scope>NUCLEOTIDE SEQUENCE [LARGE SCALE GENOMIC DNA]</scope>
    <source>
        <strain evidence="1">Uganda_cow_1</strain>
    </source>
</reference>
<dbReference type="GO" id="GO:0005261">
    <property type="term" value="F:monoatomic cation channel activity"/>
    <property type="evidence" value="ECO:0007669"/>
    <property type="project" value="InterPro"/>
</dbReference>
<sequence>MVDKNMRVVGLSRGGGRVLCSPWPPIGSRLTLSDSSNITKKDLAIPDSYCNPSKPAEDQCPDNMKCIRINSSIQDDGGYAGFESFHISIFTVYQAASQEGLGIHHVPSNGLSCLVERSCLLHVHDFPRGLVGEGKFVFRQPDFLTLQDYFDDNAKLDDDDINKNRNSLALWLKMTI</sequence>
<protein>
    <submittedName>
        <fullName evidence="1">Sodium leak channel non-selective protein</fullName>
    </submittedName>
</protein>
<dbReference type="PANTHER" id="PTHR46141">
    <property type="entry name" value="SODIUM LEAK CHANNEL NON-SELECTIVE PROTEIN"/>
    <property type="match status" value="1"/>
</dbReference>
<organism evidence="1 2">
    <name type="scientific">Fasciola gigantica</name>
    <name type="common">Giant liver fluke</name>
    <dbReference type="NCBI Taxonomy" id="46835"/>
    <lineage>
        <taxon>Eukaryota</taxon>
        <taxon>Metazoa</taxon>
        <taxon>Spiralia</taxon>
        <taxon>Lophotrochozoa</taxon>
        <taxon>Platyhelminthes</taxon>
        <taxon>Trematoda</taxon>
        <taxon>Digenea</taxon>
        <taxon>Plagiorchiida</taxon>
        <taxon>Echinostomata</taxon>
        <taxon>Echinostomatoidea</taxon>
        <taxon>Fasciolidae</taxon>
        <taxon>Fasciola</taxon>
    </lineage>
</organism>
<dbReference type="OrthoDB" id="10069766at2759"/>